<dbReference type="InterPro" id="IPR030679">
    <property type="entry name" value="ABC_ATPase_HisP-typ"/>
</dbReference>
<dbReference type="InterPro" id="IPR050086">
    <property type="entry name" value="MetN_ABC_transporter-like"/>
</dbReference>
<evidence type="ECO:0000256" key="4">
    <source>
        <dbReference type="ARBA" id="ARBA00022741"/>
    </source>
</evidence>
<proteinExistence type="inferred from homology"/>
<name>A0A220VCW4_9GAMM</name>
<organism evidence="7 8">
    <name type="scientific">Paraphotobacterium marinum</name>
    <dbReference type="NCBI Taxonomy" id="1755811"/>
    <lineage>
        <taxon>Bacteria</taxon>
        <taxon>Pseudomonadati</taxon>
        <taxon>Pseudomonadota</taxon>
        <taxon>Gammaproteobacteria</taxon>
        <taxon>Vibrionales</taxon>
        <taxon>Vibrionaceae</taxon>
        <taxon>Paraphotobacterium</taxon>
    </lineage>
</organism>
<evidence type="ECO:0000313" key="8">
    <source>
        <dbReference type="Proteomes" id="UP000242175"/>
    </source>
</evidence>
<dbReference type="RefSeq" id="WP_089073049.1">
    <property type="nucleotide sequence ID" value="NZ_CBCSAM010000012.1"/>
</dbReference>
<keyword evidence="3" id="KW-0813">Transport</keyword>
<dbReference type="GO" id="GO:0015424">
    <property type="term" value="F:ABC-type amino acid transporter activity"/>
    <property type="evidence" value="ECO:0007669"/>
    <property type="project" value="InterPro"/>
</dbReference>
<keyword evidence="4" id="KW-0547">Nucleotide-binding</keyword>
<dbReference type="Gene3D" id="3.40.50.300">
    <property type="entry name" value="P-loop containing nucleotide triphosphate hydrolases"/>
    <property type="match status" value="1"/>
</dbReference>
<dbReference type="InterPro" id="IPR027417">
    <property type="entry name" value="P-loop_NTPase"/>
</dbReference>
<evidence type="ECO:0000256" key="1">
    <source>
        <dbReference type="ARBA" id="ARBA00004417"/>
    </source>
</evidence>
<dbReference type="PANTHER" id="PTHR43166">
    <property type="entry name" value="AMINO ACID IMPORT ATP-BINDING PROTEIN"/>
    <property type="match status" value="1"/>
</dbReference>
<gene>
    <name evidence="7" type="ORF">CF386_03355</name>
</gene>
<dbReference type="GO" id="GO:0005886">
    <property type="term" value="C:plasma membrane"/>
    <property type="evidence" value="ECO:0007669"/>
    <property type="project" value="UniProtKB-SubCell"/>
</dbReference>
<dbReference type="Pfam" id="PF00005">
    <property type="entry name" value="ABC_tran"/>
    <property type="match status" value="1"/>
</dbReference>
<keyword evidence="8" id="KW-1185">Reference proteome</keyword>
<accession>A0A220VCW4</accession>
<protein>
    <submittedName>
        <fullName evidence="7">Amino acid ABC transporter ATP-binding protein</fullName>
    </submittedName>
</protein>
<evidence type="ECO:0000313" key="7">
    <source>
        <dbReference type="EMBL" id="ASK78140.1"/>
    </source>
</evidence>
<dbReference type="OrthoDB" id="9802264at2"/>
<dbReference type="PANTHER" id="PTHR43166:SF15">
    <property type="entry name" value="HISTIDINE TRANSPORT ATP-BINDING PROTEIN HISP"/>
    <property type="match status" value="1"/>
</dbReference>
<dbReference type="GO" id="GO:0005524">
    <property type="term" value="F:ATP binding"/>
    <property type="evidence" value="ECO:0007669"/>
    <property type="project" value="UniProtKB-KW"/>
</dbReference>
<comment type="subcellular location">
    <subcellularLocation>
        <location evidence="1">Cell inner membrane</location>
        <topology evidence="1">Peripheral membrane protein</topology>
    </subcellularLocation>
</comment>
<dbReference type="AlphaFoldDB" id="A0A220VCW4"/>
<dbReference type="Proteomes" id="UP000242175">
    <property type="component" value="Chromosome large"/>
</dbReference>
<dbReference type="EMBL" id="CP022355">
    <property type="protein sequence ID" value="ASK78140.1"/>
    <property type="molecule type" value="Genomic_DNA"/>
</dbReference>
<sequence length="242" mass="27440">MIKISNLEKKYNNQIIFNDLNFTIEKGEVISIIGPSGTGKSTLLRCLNLLEIPDKGTLEIDKIKFNASHYKLNEINKIRLKTSFVFQNYGLFRNLNIINNITLGLTKVNGIDKVEANKIASDLLESIGLLDKMYSYPSSLSGGQQQRVAITRALALNRNLMLLDEPTSSLDPQWVKEVLNLIKTISLSDQTMIIVTHEMNFAKSISDRIFFMMDKKIVEQGSPNEIFDNPKSLKLKKFLKNL</sequence>
<evidence type="ECO:0000256" key="5">
    <source>
        <dbReference type="ARBA" id="ARBA00022840"/>
    </source>
</evidence>
<reference evidence="7 8" key="1">
    <citation type="journal article" date="2016" name="Int. J. Syst. Evol. Microbiol.">
        <title>Paraphotobacterium marinum gen. nov., sp. nov., a member of the family Vibrionaceae, isolated from surface seawater.</title>
        <authorList>
            <person name="Huang Z."/>
            <person name="Dong C."/>
            <person name="Shao Z."/>
        </authorList>
    </citation>
    <scope>NUCLEOTIDE SEQUENCE [LARGE SCALE GENOMIC DNA]</scope>
    <source>
        <strain evidence="7 8">NSCS20N07D</strain>
    </source>
</reference>
<dbReference type="GO" id="GO:0016887">
    <property type="term" value="F:ATP hydrolysis activity"/>
    <property type="evidence" value="ECO:0007669"/>
    <property type="project" value="InterPro"/>
</dbReference>
<dbReference type="InterPro" id="IPR003593">
    <property type="entry name" value="AAA+_ATPase"/>
</dbReference>
<evidence type="ECO:0000259" key="6">
    <source>
        <dbReference type="PROSITE" id="PS50893"/>
    </source>
</evidence>
<dbReference type="SMART" id="SM00382">
    <property type="entry name" value="AAA"/>
    <property type="match status" value="1"/>
</dbReference>
<dbReference type="PIRSF" id="PIRSF039085">
    <property type="entry name" value="ABC_ATPase_HisP"/>
    <property type="match status" value="1"/>
</dbReference>
<comment type="similarity">
    <text evidence="2">Belongs to the ABC transporter superfamily.</text>
</comment>
<evidence type="ECO:0000256" key="2">
    <source>
        <dbReference type="ARBA" id="ARBA00005417"/>
    </source>
</evidence>
<dbReference type="KEGG" id="pmai:CF386_03355"/>
<dbReference type="PROSITE" id="PS50893">
    <property type="entry name" value="ABC_TRANSPORTER_2"/>
    <property type="match status" value="1"/>
</dbReference>
<dbReference type="InterPro" id="IPR003439">
    <property type="entry name" value="ABC_transporter-like_ATP-bd"/>
</dbReference>
<dbReference type="SUPFAM" id="SSF52540">
    <property type="entry name" value="P-loop containing nucleoside triphosphate hydrolases"/>
    <property type="match status" value="1"/>
</dbReference>
<evidence type="ECO:0000256" key="3">
    <source>
        <dbReference type="ARBA" id="ARBA00022448"/>
    </source>
</evidence>
<feature type="domain" description="ABC transporter" evidence="6">
    <location>
        <begin position="2"/>
        <end position="239"/>
    </location>
</feature>
<keyword evidence="5 7" id="KW-0067">ATP-binding</keyword>